<dbReference type="GO" id="GO:0016491">
    <property type="term" value="F:oxidoreductase activity"/>
    <property type="evidence" value="ECO:0007669"/>
    <property type="project" value="UniProtKB-KW"/>
</dbReference>
<keyword evidence="6" id="KW-1133">Transmembrane helix</keyword>
<dbReference type="Pfam" id="PF13187">
    <property type="entry name" value="Fer4_9"/>
    <property type="match status" value="1"/>
</dbReference>
<gene>
    <name evidence="8" type="ORF">GLV81_11265</name>
</gene>
<evidence type="ECO:0000256" key="6">
    <source>
        <dbReference type="SAM" id="Phobius"/>
    </source>
</evidence>
<keyword evidence="3" id="KW-0560">Oxidoreductase</keyword>
<evidence type="ECO:0000256" key="4">
    <source>
        <dbReference type="ARBA" id="ARBA00023004"/>
    </source>
</evidence>
<feature type="transmembrane region" description="Helical" evidence="6">
    <location>
        <begin position="109"/>
        <end position="131"/>
    </location>
</feature>
<dbReference type="Gene3D" id="1.20.950.20">
    <property type="entry name" value="Transmembrane di-heme cytochromes, Chain C"/>
    <property type="match status" value="1"/>
</dbReference>
<evidence type="ECO:0000256" key="3">
    <source>
        <dbReference type="ARBA" id="ARBA00023002"/>
    </source>
</evidence>
<dbReference type="InterPro" id="IPR036197">
    <property type="entry name" value="NarG-like_sf"/>
</dbReference>
<dbReference type="InterPro" id="IPR017900">
    <property type="entry name" value="4Fe4S_Fe_S_CS"/>
</dbReference>
<keyword evidence="2" id="KW-0479">Metal-binding</keyword>
<reference evidence="8 9" key="1">
    <citation type="submission" date="2019-11" db="EMBL/GenBank/DDBJ databases">
        <authorList>
            <person name="Im W.T."/>
        </authorList>
    </citation>
    <scope>NUCLEOTIDE SEQUENCE [LARGE SCALE GENOMIC DNA]</scope>
    <source>
        <strain evidence="8 9">SB-02</strain>
    </source>
</reference>
<keyword evidence="4" id="KW-0408">Iron</keyword>
<dbReference type="Gene3D" id="1.10.1060.10">
    <property type="entry name" value="Alpha-helical ferredoxin"/>
    <property type="match status" value="1"/>
</dbReference>
<keyword evidence="6" id="KW-0812">Transmembrane</keyword>
<feature type="domain" description="4Fe-4S ferredoxin-type" evidence="7">
    <location>
        <begin position="369"/>
        <end position="399"/>
    </location>
</feature>
<dbReference type="EMBL" id="CP046566">
    <property type="protein sequence ID" value="QGW28601.1"/>
    <property type="molecule type" value="Genomic_DNA"/>
</dbReference>
<feature type="domain" description="4Fe-4S ferredoxin-type" evidence="7">
    <location>
        <begin position="304"/>
        <end position="334"/>
    </location>
</feature>
<dbReference type="InterPro" id="IPR009051">
    <property type="entry name" value="Helical_ferredxn"/>
</dbReference>
<organism evidence="8 9">
    <name type="scientific">Phnomibacter ginsenosidimutans</name>
    <dbReference type="NCBI Taxonomy" id="2676868"/>
    <lineage>
        <taxon>Bacteria</taxon>
        <taxon>Pseudomonadati</taxon>
        <taxon>Bacteroidota</taxon>
        <taxon>Chitinophagia</taxon>
        <taxon>Chitinophagales</taxon>
        <taxon>Chitinophagaceae</taxon>
        <taxon>Phnomibacter</taxon>
    </lineage>
</organism>
<feature type="transmembrane region" description="Helical" evidence="6">
    <location>
        <begin position="217"/>
        <end position="235"/>
    </location>
</feature>
<feature type="transmembrane region" description="Helical" evidence="6">
    <location>
        <begin position="65"/>
        <end position="89"/>
    </location>
</feature>
<keyword evidence="1" id="KW-0004">4Fe-4S</keyword>
<dbReference type="SUPFAM" id="SSF103501">
    <property type="entry name" value="Respiratory nitrate reductase 1 gamma chain"/>
    <property type="match status" value="1"/>
</dbReference>
<keyword evidence="6" id="KW-0472">Membrane</keyword>
<dbReference type="GO" id="GO:0046872">
    <property type="term" value="F:metal ion binding"/>
    <property type="evidence" value="ECO:0007669"/>
    <property type="project" value="UniProtKB-KW"/>
</dbReference>
<dbReference type="RefSeq" id="WP_157478954.1">
    <property type="nucleotide sequence ID" value="NZ_CP046566.1"/>
</dbReference>
<dbReference type="PROSITE" id="PS51379">
    <property type="entry name" value="4FE4S_FER_2"/>
    <property type="match status" value="2"/>
</dbReference>
<dbReference type="InterPro" id="IPR051460">
    <property type="entry name" value="HdrC_iron-sulfur_subunit"/>
</dbReference>
<dbReference type="GO" id="GO:0005886">
    <property type="term" value="C:plasma membrane"/>
    <property type="evidence" value="ECO:0007669"/>
    <property type="project" value="TreeGrafter"/>
</dbReference>
<proteinExistence type="predicted"/>
<name>A0A6I6H1V0_9BACT</name>
<dbReference type="PANTHER" id="PTHR43255:SF1">
    <property type="entry name" value="IRON-SULFUR-BINDING OXIDOREDUCTASE FADF-RELATED"/>
    <property type="match status" value="1"/>
</dbReference>
<dbReference type="PANTHER" id="PTHR43255">
    <property type="entry name" value="IRON-SULFUR-BINDING OXIDOREDUCTASE FADF-RELATED-RELATED"/>
    <property type="match status" value="1"/>
</dbReference>
<evidence type="ECO:0000313" key="9">
    <source>
        <dbReference type="Proteomes" id="UP000426027"/>
    </source>
</evidence>
<dbReference type="GO" id="GO:0051539">
    <property type="term" value="F:4 iron, 4 sulfur cluster binding"/>
    <property type="evidence" value="ECO:0007669"/>
    <property type="project" value="UniProtKB-KW"/>
</dbReference>
<keyword evidence="5" id="KW-0411">Iron-sulfur</keyword>
<evidence type="ECO:0000256" key="1">
    <source>
        <dbReference type="ARBA" id="ARBA00022485"/>
    </source>
</evidence>
<dbReference type="PROSITE" id="PS00198">
    <property type="entry name" value="4FE4S_FER_1"/>
    <property type="match status" value="2"/>
</dbReference>
<protein>
    <submittedName>
        <fullName evidence="8">4Fe-4S dicluster domain-containing protein</fullName>
    </submittedName>
</protein>
<evidence type="ECO:0000259" key="7">
    <source>
        <dbReference type="PROSITE" id="PS51379"/>
    </source>
</evidence>
<evidence type="ECO:0000256" key="5">
    <source>
        <dbReference type="ARBA" id="ARBA00023014"/>
    </source>
</evidence>
<dbReference type="InterPro" id="IPR017896">
    <property type="entry name" value="4Fe4S_Fe-S-bd"/>
</dbReference>
<sequence>MQYLAQALFVAIVGAAVWLFSRKIGNIRRVILMGKDETIETDRNKRMSNLVLLALGQKKMFKNPLVAIMHFVLYVGFIIINIEVLEIVLDGILGTHRLFAPMLGSFYSFLINAFEILAFAVLVFCIVFLVRRNVLKLRRFMSNDLNGWPRSDANYILITEIVLMSLFLLMNATEGVLIANNVSPYAEHAVGPFVISQHISPLLSGLSNTALAGIERTAWWLHIIGILAFLNYLPYSKHLHILFAFPNAWFARPESYGKMHNMPEIQKEVALAMGQDISTNPVLSQLPDAPPNQFGAKDIFDLGWKNLLDAYSCTECGRCSAACPANSTGKVLSPRAIMMKTRDRAEAVSKVLAANNGQWVDDGKSLLHDYITVEELRACTTCNACVEECPVSISPLDIILKQRRYLILDESNSPGEWNAMFGNIENNFAPWKFNPEEREAWVNG</sequence>
<feature type="transmembrane region" description="Helical" evidence="6">
    <location>
        <begin position="6"/>
        <end position="25"/>
    </location>
</feature>
<dbReference type="AlphaFoldDB" id="A0A6I6H1V0"/>
<evidence type="ECO:0000313" key="8">
    <source>
        <dbReference type="EMBL" id="QGW28601.1"/>
    </source>
</evidence>
<dbReference type="KEGG" id="fls:GLV81_11265"/>
<dbReference type="Proteomes" id="UP000426027">
    <property type="component" value="Chromosome"/>
</dbReference>
<accession>A0A6I6H1V0</accession>
<dbReference type="SUPFAM" id="SSF46548">
    <property type="entry name" value="alpha-helical ferredoxin"/>
    <property type="match status" value="1"/>
</dbReference>
<keyword evidence="9" id="KW-1185">Reference proteome</keyword>
<evidence type="ECO:0000256" key="2">
    <source>
        <dbReference type="ARBA" id="ARBA00022723"/>
    </source>
</evidence>